<proteinExistence type="predicted"/>
<keyword evidence="1" id="KW-0175">Coiled coil</keyword>
<sequence>MADYTIQISSSLIRRLTDEETKKKRTNKSKPKSSPEQPTKLKDKPKPSPFAPPDAEKIDIPPGEWASKPLFVPVIPLSTLPAATELEAVRSVLQESEKVVEKLEKQEANKVEELTQRAKELREKEFKLPYQKPAPCLSEREACLECYRENLNDPLKCSSVVNKFAHCARQARQHVVSQVEN</sequence>
<dbReference type="PANTHER" id="PTHR47587">
    <property type="entry name" value="OS05G0103500 PROTEIN"/>
    <property type="match status" value="1"/>
</dbReference>
<evidence type="ECO:0000256" key="1">
    <source>
        <dbReference type="SAM" id="Coils"/>
    </source>
</evidence>
<dbReference type="STRING" id="1088818.A0A2I0B3Y2"/>
<evidence type="ECO:0000256" key="2">
    <source>
        <dbReference type="SAM" id="MobiDB-lite"/>
    </source>
</evidence>
<protein>
    <recommendedName>
        <fullName evidence="5">Coiled-coil-helix-coiled-coil-helix domain-containing protein 3, mitochondrial</fullName>
    </recommendedName>
</protein>
<feature type="region of interest" description="Disordered" evidence="2">
    <location>
        <begin position="15"/>
        <end position="62"/>
    </location>
</feature>
<dbReference type="OrthoDB" id="70030at2759"/>
<keyword evidence="4" id="KW-1185">Reference proteome</keyword>
<name>A0A2I0B3Y2_9ASPA</name>
<dbReference type="Proteomes" id="UP000236161">
    <property type="component" value="Unassembled WGS sequence"/>
</dbReference>
<reference evidence="3 4" key="1">
    <citation type="journal article" date="2017" name="Nature">
        <title>The Apostasia genome and the evolution of orchids.</title>
        <authorList>
            <person name="Zhang G.Q."/>
            <person name="Liu K.W."/>
            <person name="Li Z."/>
            <person name="Lohaus R."/>
            <person name="Hsiao Y.Y."/>
            <person name="Niu S.C."/>
            <person name="Wang J.Y."/>
            <person name="Lin Y.C."/>
            <person name="Xu Q."/>
            <person name="Chen L.J."/>
            <person name="Yoshida K."/>
            <person name="Fujiwara S."/>
            <person name="Wang Z.W."/>
            <person name="Zhang Y.Q."/>
            <person name="Mitsuda N."/>
            <person name="Wang M."/>
            <person name="Liu G.H."/>
            <person name="Pecoraro L."/>
            <person name="Huang H.X."/>
            <person name="Xiao X.J."/>
            <person name="Lin M."/>
            <person name="Wu X.Y."/>
            <person name="Wu W.L."/>
            <person name="Chen Y.Y."/>
            <person name="Chang S.B."/>
            <person name="Sakamoto S."/>
            <person name="Ohme-Takagi M."/>
            <person name="Yagi M."/>
            <person name="Zeng S.J."/>
            <person name="Shen C.Y."/>
            <person name="Yeh C.M."/>
            <person name="Luo Y.B."/>
            <person name="Tsai W.C."/>
            <person name="Van de Peer Y."/>
            <person name="Liu Z.J."/>
        </authorList>
    </citation>
    <scope>NUCLEOTIDE SEQUENCE [LARGE SCALE GENOMIC DNA]</scope>
    <source>
        <strain evidence="4">cv. Shenzhen</strain>
        <tissue evidence="3">Stem</tissue>
    </source>
</reference>
<evidence type="ECO:0008006" key="5">
    <source>
        <dbReference type="Google" id="ProtNLM"/>
    </source>
</evidence>
<accession>A0A2I0B3Y2</accession>
<evidence type="ECO:0000313" key="3">
    <source>
        <dbReference type="EMBL" id="PKA62497.1"/>
    </source>
</evidence>
<feature type="coiled-coil region" evidence="1">
    <location>
        <begin position="86"/>
        <end position="124"/>
    </location>
</feature>
<evidence type="ECO:0000313" key="4">
    <source>
        <dbReference type="Proteomes" id="UP000236161"/>
    </source>
</evidence>
<dbReference type="AlphaFoldDB" id="A0A2I0B3Y2"/>
<organism evidence="3 4">
    <name type="scientific">Apostasia shenzhenica</name>
    <dbReference type="NCBI Taxonomy" id="1088818"/>
    <lineage>
        <taxon>Eukaryota</taxon>
        <taxon>Viridiplantae</taxon>
        <taxon>Streptophyta</taxon>
        <taxon>Embryophyta</taxon>
        <taxon>Tracheophyta</taxon>
        <taxon>Spermatophyta</taxon>
        <taxon>Magnoliopsida</taxon>
        <taxon>Liliopsida</taxon>
        <taxon>Asparagales</taxon>
        <taxon>Orchidaceae</taxon>
        <taxon>Apostasioideae</taxon>
        <taxon>Apostasia</taxon>
    </lineage>
</organism>
<dbReference type="EMBL" id="KZ451917">
    <property type="protein sequence ID" value="PKA62497.1"/>
    <property type="molecule type" value="Genomic_DNA"/>
</dbReference>
<dbReference type="PANTHER" id="PTHR47587:SF2">
    <property type="entry name" value="OS05G0103500 PROTEIN"/>
    <property type="match status" value="1"/>
</dbReference>
<gene>
    <name evidence="3" type="ORF">AXF42_Ash009384</name>
</gene>